<evidence type="ECO:0000259" key="8">
    <source>
        <dbReference type="PROSITE" id="PS50929"/>
    </source>
</evidence>
<evidence type="ECO:0000256" key="2">
    <source>
        <dbReference type="ARBA" id="ARBA00022692"/>
    </source>
</evidence>
<dbReference type="GO" id="GO:0140359">
    <property type="term" value="F:ABC-type transporter activity"/>
    <property type="evidence" value="ECO:0007669"/>
    <property type="project" value="InterPro"/>
</dbReference>
<keyword evidence="6 7" id="KW-0472">Membrane</keyword>
<feature type="transmembrane region" description="Helical" evidence="7">
    <location>
        <begin position="306"/>
        <end position="326"/>
    </location>
</feature>
<keyword evidence="10" id="KW-1185">Reference proteome</keyword>
<feature type="transmembrane region" description="Helical" evidence="7">
    <location>
        <begin position="280"/>
        <end position="300"/>
    </location>
</feature>
<organism evidence="9 10">
    <name type="scientific">Dibothriocephalus latus</name>
    <name type="common">Fish tapeworm</name>
    <name type="synonym">Diphyllobothrium latum</name>
    <dbReference type="NCBI Taxonomy" id="60516"/>
    <lineage>
        <taxon>Eukaryota</taxon>
        <taxon>Metazoa</taxon>
        <taxon>Spiralia</taxon>
        <taxon>Lophotrochozoa</taxon>
        <taxon>Platyhelminthes</taxon>
        <taxon>Cestoda</taxon>
        <taxon>Eucestoda</taxon>
        <taxon>Diphyllobothriidea</taxon>
        <taxon>Diphyllobothriidae</taxon>
        <taxon>Dibothriocephalus</taxon>
    </lineage>
</organism>
<sequence>MDRAKTHKGILTLIWTAFRGKFEGAKDAFLLPLHVQASYNCRAFMDAWDYYAAGRKRRIASRAPPTLDSLDRHPTPNDSLDVDRRFQALNRNNNDSQNDPNQSLLSQPQMDAPTLALCLAGDSEETLHTEFSGTKKEIDRVHPKAPQYALLLVRSLCRAFGARIMVGWICLFIRVFSVYSSPLLLSALLRFLANESTYPNWHGYVLASGFFVTTFVSSFLFNQGFYSTFATALSARSALMAAIYRKTLKLSSESRGAYTAGQIVNFLTVDVDRLLEVMTYIHITWTAMIQFTIAVSMLWTQLGVSMLAGLGVMILFFPLNGIVMWLTQKFEAREMVWKDERMKCLTETLSGIKLSKLSFMHHLLLPWFTKAGRLFIRIFELTQESYVSLNNSNNRTSDCNSSIKEQCLKSGADSKMLCMRAADQ</sequence>
<evidence type="ECO:0000256" key="5">
    <source>
        <dbReference type="ARBA" id="ARBA00022989"/>
    </source>
</evidence>
<keyword evidence="2 7" id="KW-0812">Transmembrane</keyword>
<dbReference type="InterPro" id="IPR011527">
    <property type="entry name" value="ABC1_TM_dom"/>
</dbReference>
<dbReference type="EMBL" id="UYRU01042658">
    <property type="protein sequence ID" value="VDK76951.1"/>
    <property type="molecule type" value="Genomic_DNA"/>
</dbReference>
<protein>
    <recommendedName>
        <fullName evidence="8">ABC transmembrane type-1 domain-containing protein</fullName>
    </recommendedName>
</protein>
<dbReference type="SUPFAM" id="SSF90123">
    <property type="entry name" value="ABC transporter transmembrane region"/>
    <property type="match status" value="1"/>
</dbReference>
<keyword evidence="4" id="KW-0067">ATP-binding</keyword>
<evidence type="ECO:0000256" key="6">
    <source>
        <dbReference type="ARBA" id="ARBA00023136"/>
    </source>
</evidence>
<evidence type="ECO:0000256" key="1">
    <source>
        <dbReference type="ARBA" id="ARBA00022448"/>
    </source>
</evidence>
<dbReference type="OrthoDB" id="6500128at2759"/>
<evidence type="ECO:0000256" key="3">
    <source>
        <dbReference type="ARBA" id="ARBA00022741"/>
    </source>
</evidence>
<feature type="transmembrane region" description="Helical" evidence="7">
    <location>
        <begin position="165"/>
        <end position="189"/>
    </location>
</feature>
<evidence type="ECO:0000313" key="10">
    <source>
        <dbReference type="Proteomes" id="UP000281553"/>
    </source>
</evidence>
<accession>A0A3P6UI33</accession>
<feature type="transmembrane region" description="Helical" evidence="7">
    <location>
        <begin position="201"/>
        <end position="220"/>
    </location>
</feature>
<dbReference type="Proteomes" id="UP000281553">
    <property type="component" value="Unassembled WGS sequence"/>
</dbReference>
<keyword evidence="1" id="KW-0813">Transport</keyword>
<dbReference type="PROSITE" id="PS50929">
    <property type="entry name" value="ABC_TM1F"/>
    <property type="match status" value="1"/>
</dbReference>
<evidence type="ECO:0000313" key="9">
    <source>
        <dbReference type="EMBL" id="VDK76951.1"/>
    </source>
</evidence>
<keyword evidence="5 7" id="KW-1133">Transmembrane helix</keyword>
<dbReference type="InterPro" id="IPR036640">
    <property type="entry name" value="ABC1_TM_sf"/>
</dbReference>
<gene>
    <name evidence="9" type="ORF">DILT_LOCUS2814</name>
</gene>
<feature type="domain" description="ABC transmembrane type-1" evidence="8">
    <location>
        <begin position="169"/>
        <end position="353"/>
    </location>
</feature>
<dbReference type="Gene3D" id="1.20.1560.10">
    <property type="entry name" value="ABC transporter type 1, transmembrane domain"/>
    <property type="match status" value="1"/>
</dbReference>
<dbReference type="PANTHER" id="PTHR24223">
    <property type="entry name" value="ATP-BINDING CASSETTE SUB-FAMILY C"/>
    <property type="match status" value="1"/>
</dbReference>
<proteinExistence type="predicted"/>
<keyword evidence="3" id="KW-0547">Nucleotide-binding</keyword>
<dbReference type="InterPro" id="IPR050173">
    <property type="entry name" value="ABC_transporter_C-like"/>
</dbReference>
<evidence type="ECO:0000256" key="4">
    <source>
        <dbReference type="ARBA" id="ARBA00022840"/>
    </source>
</evidence>
<dbReference type="AlphaFoldDB" id="A0A3P6UI33"/>
<dbReference type="GO" id="GO:0005524">
    <property type="term" value="F:ATP binding"/>
    <property type="evidence" value="ECO:0007669"/>
    <property type="project" value="UniProtKB-KW"/>
</dbReference>
<reference evidence="9 10" key="1">
    <citation type="submission" date="2018-11" db="EMBL/GenBank/DDBJ databases">
        <authorList>
            <consortium name="Pathogen Informatics"/>
        </authorList>
    </citation>
    <scope>NUCLEOTIDE SEQUENCE [LARGE SCALE GENOMIC DNA]</scope>
</reference>
<dbReference type="Pfam" id="PF00664">
    <property type="entry name" value="ABC_membrane"/>
    <property type="match status" value="1"/>
</dbReference>
<evidence type="ECO:0000256" key="7">
    <source>
        <dbReference type="SAM" id="Phobius"/>
    </source>
</evidence>
<name>A0A3P6UI33_DIBLA</name>
<dbReference type="GO" id="GO:0016020">
    <property type="term" value="C:membrane"/>
    <property type="evidence" value="ECO:0007669"/>
    <property type="project" value="InterPro"/>
</dbReference>